<feature type="domain" description="TfoX N-terminal" evidence="1">
    <location>
        <begin position="8"/>
        <end position="101"/>
    </location>
</feature>
<gene>
    <name evidence="2" type="ORF">E0E05_09700</name>
</gene>
<sequence>MDEDYLRDLFASVGPITIRRMFGGQGIYCADGIFAVVAFDRLYVKGDARSSPAYEAAGMQRWGYENPKTGKVSMMPYWQVPDEALEDAEAMAPWADLAVQTARRARK</sequence>
<dbReference type="SUPFAM" id="SSF159894">
    <property type="entry name" value="YgaC/TfoX-N like"/>
    <property type="match status" value="1"/>
</dbReference>
<evidence type="ECO:0000313" key="2">
    <source>
        <dbReference type="EMBL" id="QBK30843.1"/>
    </source>
</evidence>
<dbReference type="PANTHER" id="PTHR36121:SF1">
    <property type="entry name" value="PROTEIN SXY"/>
    <property type="match status" value="1"/>
</dbReference>
<reference evidence="2 3" key="1">
    <citation type="journal article" date="2017" name="Int. J. Syst. Evol. Microbiol.">
        <title>Roseitalea porphyridii gen. nov., sp. nov., isolated from a red alga, and reclassification of Hoeflea suaedae Chung et al. 2013 as Pseudohoeflea suaedae gen. nov., comb. nov.</title>
        <authorList>
            <person name="Hyeon J.W."/>
            <person name="Jeong S.E."/>
            <person name="Baek K."/>
            <person name="Jeon C.O."/>
        </authorList>
    </citation>
    <scope>NUCLEOTIDE SEQUENCE [LARGE SCALE GENOMIC DNA]</scope>
    <source>
        <strain evidence="2 3">MA7-20</strain>
    </source>
</reference>
<dbReference type="EMBL" id="CP036532">
    <property type="protein sequence ID" value="QBK30843.1"/>
    <property type="molecule type" value="Genomic_DNA"/>
</dbReference>
<dbReference type="OrthoDB" id="1524907at2"/>
<name>A0A4P6V1U9_9HYPH</name>
<dbReference type="Gene3D" id="3.30.1460.30">
    <property type="entry name" value="YgaC/TfoX-N like chaperone"/>
    <property type="match status" value="1"/>
</dbReference>
<evidence type="ECO:0000259" key="1">
    <source>
        <dbReference type="Pfam" id="PF04993"/>
    </source>
</evidence>
<dbReference type="InterPro" id="IPR047525">
    <property type="entry name" value="TfoX-like"/>
</dbReference>
<protein>
    <submittedName>
        <fullName evidence="2">TfoX family protein</fullName>
    </submittedName>
</protein>
<dbReference type="InterPro" id="IPR007076">
    <property type="entry name" value="TfoX_N"/>
</dbReference>
<accession>A0A4P6V1U9</accession>
<dbReference type="AlphaFoldDB" id="A0A4P6V1U9"/>
<evidence type="ECO:0000313" key="3">
    <source>
        <dbReference type="Proteomes" id="UP000293719"/>
    </source>
</evidence>
<dbReference type="GeneID" id="90767569"/>
<dbReference type="KEGG" id="rpod:E0E05_09700"/>
<dbReference type="RefSeq" id="WP_131616527.1">
    <property type="nucleotide sequence ID" value="NZ_CP036532.1"/>
</dbReference>
<keyword evidence="3" id="KW-1185">Reference proteome</keyword>
<proteinExistence type="predicted"/>
<dbReference type="PANTHER" id="PTHR36121">
    <property type="entry name" value="PROTEIN SXY"/>
    <property type="match status" value="1"/>
</dbReference>
<dbReference type="Proteomes" id="UP000293719">
    <property type="component" value="Chromosome"/>
</dbReference>
<organism evidence="2 3">
    <name type="scientific">Roseitalea porphyridii</name>
    <dbReference type="NCBI Taxonomy" id="1852022"/>
    <lineage>
        <taxon>Bacteria</taxon>
        <taxon>Pseudomonadati</taxon>
        <taxon>Pseudomonadota</taxon>
        <taxon>Alphaproteobacteria</taxon>
        <taxon>Hyphomicrobiales</taxon>
        <taxon>Ahrensiaceae</taxon>
        <taxon>Roseitalea</taxon>
    </lineage>
</organism>
<dbReference type="Pfam" id="PF04993">
    <property type="entry name" value="TfoX_N"/>
    <property type="match status" value="1"/>
</dbReference>